<dbReference type="Pfam" id="PF09851">
    <property type="entry name" value="SHOCT"/>
    <property type="match status" value="1"/>
</dbReference>
<dbReference type="RefSeq" id="WP_341683888.1">
    <property type="nucleotide sequence ID" value="NZ_JBBYHT010000010.1"/>
</dbReference>
<name>A0ABU9I9B3_9FLAO</name>
<dbReference type="InterPro" id="IPR018649">
    <property type="entry name" value="SHOCT"/>
</dbReference>
<organism evidence="3 4">
    <name type="scientific">Flavobacterium helocola</name>
    <dbReference type="NCBI Taxonomy" id="3139139"/>
    <lineage>
        <taxon>Bacteria</taxon>
        <taxon>Pseudomonadati</taxon>
        <taxon>Bacteroidota</taxon>
        <taxon>Flavobacteriia</taxon>
        <taxon>Flavobacteriales</taxon>
        <taxon>Flavobacteriaceae</taxon>
        <taxon>Flavobacterium</taxon>
    </lineage>
</organism>
<evidence type="ECO:0000256" key="1">
    <source>
        <dbReference type="SAM" id="Phobius"/>
    </source>
</evidence>
<evidence type="ECO:0000313" key="4">
    <source>
        <dbReference type="Proteomes" id="UP001393056"/>
    </source>
</evidence>
<reference evidence="3 4" key="1">
    <citation type="submission" date="2024-04" db="EMBL/GenBank/DDBJ databases">
        <title>Flavobacterium sp. DGU41 16S ribosomal RNA gene Genome sequencing and assembly.</title>
        <authorList>
            <person name="Park S."/>
        </authorList>
    </citation>
    <scope>NUCLEOTIDE SEQUENCE [LARGE SCALE GENOMIC DNA]</scope>
    <source>
        <strain evidence="3 4">DGU41</strain>
    </source>
</reference>
<keyword evidence="1" id="KW-1133">Transmembrane helix</keyword>
<sequence length="196" mass="21771">MGFLDSLKDSLKYPRFSEKYEMGFPDISSGDKPVIIQFRENEVEFKILTGFTSVKKIIKPNDIIEVGLNQETYRSGGKAAAGAIIGGVLTGGIGLLAGAAIGGKRRKENQLTLIVNDNGNECDIFLKPSKDIPKLYSELKRLLSKQTTKPILKESEISNIETKSNLVSDLEKLHSLLEKGILTQQEFDEQKRKLLE</sequence>
<dbReference type="Proteomes" id="UP001393056">
    <property type="component" value="Unassembled WGS sequence"/>
</dbReference>
<evidence type="ECO:0000259" key="2">
    <source>
        <dbReference type="Pfam" id="PF09851"/>
    </source>
</evidence>
<proteinExistence type="predicted"/>
<gene>
    <name evidence="3" type="ORF">AAEO58_13270</name>
</gene>
<keyword evidence="1" id="KW-0812">Transmembrane</keyword>
<accession>A0ABU9I9B3</accession>
<protein>
    <submittedName>
        <fullName evidence="3">SHOCT domain-containing protein</fullName>
    </submittedName>
</protein>
<comment type="caution">
    <text evidence="3">The sequence shown here is derived from an EMBL/GenBank/DDBJ whole genome shotgun (WGS) entry which is preliminary data.</text>
</comment>
<keyword evidence="1" id="KW-0472">Membrane</keyword>
<keyword evidence="4" id="KW-1185">Reference proteome</keyword>
<dbReference type="EMBL" id="JBBYHT010000010">
    <property type="protein sequence ID" value="MEL1249017.1"/>
    <property type="molecule type" value="Genomic_DNA"/>
</dbReference>
<evidence type="ECO:0000313" key="3">
    <source>
        <dbReference type="EMBL" id="MEL1249017.1"/>
    </source>
</evidence>
<feature type="transmembrane region" description="Helical" evidence="1">
    <location>
        <begin position="79"/>
        <end position="101"/>
    </location>
</feature>
<feature type="domain" description="SHOCT" evidence="2">
    <location>
        <begin position="170"/>
        <end position="195"/>
    </location>
</feature>